<name>A0A1Q2CDS9_9ACTN</name>
<comment type="function">
    <text evidence="2 3">Removes the phosphate from trehalose 6-phosphate to produce free trehalose.</text>
</comment>
<dbReference type="InterPro" id="IPR036412">
    <property type="entry name" value="HAD-like_sf"/>
</dbReference>
<comment type="pathway">
    <text evidence="3">Glycan biosynthesis; trehalose biosynthesis.</text>
</comment>
<gene>
    <name evidence="4" type="ORF">RPIT_05140</name>
</gene>
<dbReference type="UniPathway" id="UPA00299"/>
<protein>
    <recommendedName>
        <fullName evidence="3">Trehalose 6-phosphate phosphatase</fullName>
        <ecNumber evidence="3">3.1.3.12</ecNumber>
    </recommendedName>
</protein>
<dbReference type="InterPro" id="IPR023214">
    <property type="entry name" value="HAD_sf"/>
</dbReference>
<keyword evidence="3" id="KW-0460">Magnesium</keyword>
<dbReference type="GO" id="GO:0005992">
    <property type="term" value="P:trehalose biosynthetic process"/>
    <property type="evidence" value="ECO:0007669"/>
    <property type="project" value="UniProtKB-UniPathway"/>
</dbReference>
<accession>A0A1Q2CDS9</accession>
<evidence type="ECO:0000313" key="5">
    <source>
        <dbReference type="Proteomes" id="UP000188324"/>
    </source>
</evidence>
<dbReference type="STRING" id="1610493.RPIT_05140"/>
<sequence>MSTWRSVTPHATEFLNAAAASSEGVLLALDFDGTLAPIVEDPLDSRFYEPAAEALGDLGPRVGKIAIITGRGVAVVRDLGQLQGRRGLDNLVVLGQYGVERWDAATGEETSPEVPSEVQAVRAEVDRLVAECPYRGVTVEDKGRALGIHTRRSDDPDGAFRDLKPKLRTLAEERGLVLEPGRNVLEIRASSTTKGQALLELADGMGATAVAFCGDDLGDLPAFEALAELRGRGVVTCAVVSGSDEQPEVARHADVLAEGPQGVADWLAELANRLN</sequence>
<evidence type="ECO:0000313" key="4">
    <source>
        <dbReference type="EMBL" id="AQP44274.1"/>
    </source>
</evidence>
<keyword evidence="3" id="KW-0479">Metal-binding</keyword>
<proteinExistence type="inferred from homology"/>
<dbReference type="Gene3D" id="3.40.50.1000">
    <property type="entry name" value="HAD superfamily/HAD-like"/>
    <property type="match status" value="1"/>
</dbReference>
<dbReference type="Pfam" id="PF02358">
    <property type="entry name" value="Trehalose_PPase"/>
    <property type="match status" value="1"/>
</dbReference>
<keyword evidence="1 3" id="KW-0378">Hydrolase</keyword>
<dbReference type="Proteomes" id="UP000188324">
    <property type="component" value="Chromosome"/>
</dbReference>
<dbReference type="PANTHER" id="PTHR43768">
    <property type="entry name" value="TREHALOSE 6-PHOSPHATE PHOSPHATASE"/>
    <property type="match status" value="1"/>
</dbReference>
<dbReference type="EC" id="3.1.3.12" evidence="3"/>
<evidence type="ECO:0000256" key="2">
    <source>
        <dbReference type="ARBA" id="ARBA00024179"/>
    </source>
</evidence>
<comment type="cofactor">
    <cofactor evidence="3">
        <name>Mg(2+)</name>
        <dbReference type="ChEBI" id="CHEBI:18420"/>
    </cofactor>
</comment>
<comment type="catalytic activity">
    <reaction evidence="3">
        <text>alpha,alpha-trehalose 6-phosphate + H2O = alpha,alpha-trehalose + phosphate</text>
        <dbReference type="Rhea" id="RHEA:23420"/>
        <dbReference type="ChEBI" id="CHEBI:15377"/>
        <dbReference type="ChEBI" id="CHEBI:16551"/>
        <dbReference type="ChEBI" id="CHEBI:43474"/>
        <dbReference type="ChEBI" id="CHEBI:58429"/>
        <dbReference type="EC" id="3.1.3.12"/>
    </reaction>
</comment>
<dbReference type="InterPro" id="IPR003337">
    <property type="entry name" value="Trehalose_PPase"/>
</dbReference>
<dbReference type="InterPro" id="IPR044651">
    <property type="entry name" value="OTSB-like"/>
</dbReference>
<dbReference type="RefSeq" id="WP_077341264.1">
    <property type="nucleotide sequence ID" value="NZ_CP019605.1"/>
</dbReference>
<dbReference type="Gene3D" id="3.30.70.1020">
    <property type="entry name" value="Trehalose-6-phosphate phosphatase related protein, domain 2"/>
    <property type="match status" value="1"/>
</dbReference>
<dbReference type="NCBIfam" id="TIGR00685">
    <property type="entry name" value="T6PP"/>
    <property type="match status" value="1"/>
</dbReference>
<dbReference type="SUPFAM" id="SSF56784">
    <property type="entry name" value="HAD-like"/>
    <property type="match status" value="1"/>
</dbReference>
<dbReference type="EMBL" id="CP019605">
    <property type="protein sequence ID" value="AQP44274.1"/>
    <property type="molecule type" value="Genomic_DNA"/>
</dbReference>
<dbReference type="GO" id="GO:0004805">
    <property type="term" value="F:trehalose-phosphatase activity"/>
    <property type="evidence" value="ECO:0007669"/>
    <property type="project" value="UniProtKB-EC"/>
</dbReference>
<dbReference type="PANTHER" id="PTHR43768:SF3">
    <property type="entry name" value="TREHALOSE 6-PHOSPHATE PHOSPHATASE"/>
    <property type="match status" value="1"/>
</dbReference>
<comment type="similarity">
    <text evidence="3">Belongs to the trehalose phosphatase family.</text>
</comment>
<dbReference type="AlphaFoldDB" id="A0A1Q2CDS9"/>
<evidence type="ECO:0000256" key="3">
    <source>
        <dbReference type="RuleBase" id="RU361117"/>
    </source>
</evidence>
<dbReference type="OrthoDB" id="9816160at2"/>
<keyword evidence="5" id="KW-1185">Reference proteome</keyword>
<dbReference type="KEGG" id="tfl:RPIT_05140"/>
<dbReference type="GO" id="GO:0046872">
    <property type="term" value="F:metal ion binding"/>
    <property type="evidence" value="ECO:0007669"/>
    <property type="project" value="UniProtKB-KW"/>
</dbReference>
<organism evidence="4 5">
    <name type="scientific">Tessaracoccus flavus</name>
    <dbReference type="NCBI Taxonomy" id="1610493"/>
    <lineage>
        <taxon>Bacteria</taxon>
        <taxon>Bacillati</taxon>
        <taxon>Actinomycetota</taxon>
        <taxon>Actinomycetes</taxon>
        <taxon>Propionibacteriales</taxon>
        <taxon>Propionibacteriaceae</taxon>
        <taxon>Tessaracoccus</taxon>
    </lineage>
</organism>
<reference evidence="4 5" key="1">
    <citation type="journal article" date="2016" name="Int. J. Syst. Evol. Microbiol.">
        <title>Tessaracoccus flavus sp. nov., isolated from the drainage system of a lindane-producing factory.</title>
        <authorList>
            <person name="Kumari R."/>
            <person name="Singh P."/>
            <person name="Schumann P."/>
            <person name="Lal R."/>
        </authorList>
    </citation>
    <scope>NUCLEOTIDE SEQUENCE [LARGE SCALE GENOMIC DNA]</scope>
    <source>
        <strain evidence="4 5">RP1T</strain>
    </source>
</reference>
<evidence type="ECO:0000256" key="1">
    <source>
        <dbReference type="ARBA" id="ARBA00022801"/>
    </source>
</evidence>